<keyword evidence="2 4" id="KW-0418">Kinase</keyword>
<name>A0A7V5LJT5_CALAY</name>
<dbReference type="GO" id="GO:0016301">
    <property type="term" value="F:kinase activity"/>
    <property type="evidence" value="ECO:0007669"/>
    <property type="project" value="UniProtKB-KW"/>
</dbReference>
<accession>A0A7V5LJT5</accession>
<dbReference type="PROSITE" id="PS00584">
    <property type="entry name" value="PFKB_KINASES_2"/>
    <property type="match status" value="1"/>
</dbReference>
<protein>
    <submittedName>
        <fullName evidence="4">Sugar kinase</fullName>
    </submittedName>
</protein>
<dbReference type="GO" id="GO:0005829">
    <property type="term" value="C:cytosol"/>
    <property type="evidence" value="ECO:0007669"/>
    <property type="project" value="TreeGrafter"/>
</dbReference>
<dbReference type="Pfam" id="PF00294">
    <property type="entry name" value="PfkB"/>
    <property type="match status" value="1"/>
</dbReference>
<reference evidence="4" key="1">
    <citation type="journal article" date="2020" name="mSystems">
        <title>Genome- and Community-Level Interaction Insights into Carbon Utilization and Element Cycling Functions of Hydrothermarchaeota in Hydrothermal Sediment.</title>
        <authorList>
            <person name="Zhou Z."/>
            <person name="Liu Y."/>
            <person name="Xu W."/>
            <person name="Pan J."/>
            <person name="Luo Z.H."/>
            <person name="Li M."/>
        </authorList>
    </citation>
    <scope>NUCLEOTIDE SEQUENCE [LARGE SCALE GENOMIC DNA]</scope>
    <source>
        <strain evidence="4">HyVt-76</strain>
    </source>
</reference>
<dbReference type="PANTHER" id="PTHR10584">
    <property type="entry name" value="SUGAR KINASE"/>
    <property type="match status" value="1"/>
</dbReference>
<dbReference type="PANTHER" id="PTHR10584:SF166">
    <property type="entry name" value="RIBOKINASE"/>
    <property type="match status" value="1"/>
</dbReference>
<organism evidence="4">
    <name type="scientific">Caldithrix abyssi</name>
    <dbReference type="NCBI Taxonomy" id="187145"/>
    <lineage>
        <taxon>Bacteria</taxon>
        <taxon>Pseudomonadati</taxon>
        <taxon>Calditrichota</taxon>
        <taxon>Calditrichia</taxon>
        <taxon>Calditrichales</taxon>
        <taxon>Calditrichaceae</taxon>
        <taxon>Caldithrix</taxon>
    </lineage>
</organism>
<comment type="caution">
    <text evidence="4">The sequence shown here is derived from an EMBL/GenBank/DDBJ whole genome shotgun (WGS) entry which is preliminary data.</text>
</comment>
<sequence length="299" mass="33391">MSLLVVGSIAYDTIETPTTKVEDSLGGSALYFSAAASLFSPVNVVGVVGSDFDASKISFLKKRGVNLDGLYMESGKTFRWGGRYFDDMNRRETLFTYLNVFERFQPVIPEHYKKSEFVFLANIDPELQLDVLNQINNPKLIVLDTMNFWISGKRKELEEVLKVVDIIVLNDEEAKELTGEMGLIKATKAIPAMGPKSVIVKKGEHGAMLYHENEFFFVPAFPLDSVVDPTGAGDSFAGGFMGYLAKTGQIDQATLKKAMVYGSTIASFNVEDFSFNRLENLTMKEIKERVKIFKKMTSF</sequence>
<dbReference type="SUPFAM" id="SSF53613">
    <property type="entry name" value="Ribokinase-like"/>
    <property type="match status" value="1"/>
</dbReference>
<keyword evidence="1" id="KW-0808">Transferase</keyword>
<proteinExistence type="predicted"/>
<evidence type="ECO:0000256" key="1">
    <source>
        <dbReference type="ARBA" id="ARBA00022679"/>
    </source>
</evidence>
<dbReference type="InterPro" id="IPR002173">
    <property type="entry name" value="Carboh/pur_kinase_PfkB_CS"/>
</dbReference>
<evidence type="ECO:0000256" key="2">
    <source>
        <dbReference type="ARBA" id="ARBA00022777"/>
    </source>
</evidence>
<dbReference type="AlphaFoldDB" id="A0A7V5LJT5"/>
<dbReference type="Gene3D" id="3.40.1190.20">
    <property type="match status" value="1"/>
</dbReference>
<evidence type="ECO:0000313" key="4">
    <source>
        <dbReference type="EMBL" id="HHE56097.1"/>
    </source>
</evidence>
<gene>
    <name evidence="4" type="ORF">ENL21_09960</name>
</gene>
<dbReference type="InterPro" id="IPR011611">
    <property type="entry name" value="PfkB_dom"/>
</dbReference>
<dbReference type="InterPro" id="IPR029056">
    <property type="entry name" value="Ribokinase-like"/>
</dbReference>
<dbReference type="Proteomes" id="UP000886111">
    <property type="component" value="Unassembled WGS sequence"/>
</dbReference>
<feature type="domain" description="Carbohydrate kinase PfkB" evidence="3">
    <location>
        <begin position="4"/>
        <end position="272"/>
    </location>
</feature>
<evidence type="ECO:0000259" key="3">
    <source>
        <dbReference type="Pfam" id="PF00294"/>
    </source>
</evidence>
<dbReference type="EMBL" id="DRTD01000749">
    <property type="protein sequence ID" value="HHE56097.1"/>
    <property type="molecule type" value="Genomic_DNA"/>
</dbReference>